<protein>
    <submittedName>
        <fullName evidence="11">Amino acid ABC transporter membrane protein 1, PAAT family</fullName>
    </submittedName>
</protein>
<dbReference type="RefSeq" id="WP_092012323.1">
    <property type="nucleotide sequence ID" value="NZ_LT629766.1"/>
</dbReference>
<evidence type="ECO:0000256" key="9">
    <source>
        <dbReference type="SAM" id="MobiDB-lite"/>
    </source>
</evidence>
<feature type="domain" description="ABC transmembrane type-1" evidence="10">
    <location>
        <begin position="19"/>
        <end position="207"/>
    </location>
</feature>
<feature type="region of interest" description="Disordered" evidence="9">
    <location>
        <begin position="218"/>
        <end position="276"/>
    </location>
</feature>
<dbReference type="GO" id="GO:0043190">
    <property type="term" value="C:ATP-binding cassette (ABC) transporter complex"/>
    <property type="evidence" value="ECO:0007669"/>
    <property type="project" value="InterPro"/>
</dbReference>
<dbReference type="NCBIfam" id="TIGR03004">
    <property type="entry name" value="ectoine_ehuC"/>
    <property type="match status" value="1"/>
</dbReference>
<evidence type="ECO:0000256" key="7">
    <source>
        <dbReference type="ARBA" id="ARBA00023136"/>
    </source>
</evidence>
<dbReference type="InterPro" id="IPR010065">
    <property type="entry name" value="AA_ABC_transptr_permease_3TM"/>
</dbReference>
<dbReference type="Proteomes" id="UP000199597">
    <property type="component" value="Chromosome I"/>
</dbReference>
<dbReference type="Gene3D" id="1.10.3720.10">
    <property type="entry name" value="MetI-like"/>
    <property type="match status" value="1"/>
</dbReference>
<keyword evidence="4 8" id="KW-0812">Transmembrane</keyword>
<organism evidence="11 12">
    <name type="scientific">Brevibacterium siliguriense</name>
    <dbReference type="NCBI Taxonomy" id="1136497"/>
    <lineage>
        <taxon>Bacteria</taxon>
        <taxon>Bacillati</taxon>
        <taxon>Actinomycetota</taxon>
        <taxon>Actinomycetes</taxon>
        <taxon>Micrococcales</taxon>
        <taxon>Brevibacteriaceae</taxon>
        <taxon>Brevibacterium</taxon>
    </lineage>
</organism>
<dbReference type="Pfam" id="PF00528">
    <property type="entry name" value="BPD_transp_1"/>
    <property type="match status" value="1"/>
</dbReference>
<dbReference type="PANTHER" id="PTHR30614:SF0">
    <property type="entry name" value="L-CYSTINE TRANSPORT SYSTEM PERMEASE PROTEIN TCYL"/>
    <property type="match status" value="1"/>
</dbReference>
<keyword evidence="12" id="KW-1185">Reference proteome</keyword>
<dbReference type="InterPro" id="IPR043429">
    <property type="entry name" value="ArtM/GltK/GlnP/TcyL/YhdX-like"/>
</dbReference>
<evidence type="ECO:0000256" key="3">
    <source>
        <dbReference type="ARBA" id="ARBA00022475"/>
    </source>
</evidence>
<keyword evidence="2 8" id="KW-0813">Transport</keyword>
<evidence type="ECO:0000256" key="1">
    <source>
        <dbReference type="ARBA" id="ARBA00004651"/>
    </source>
</evidence>
<dbReference type="AlphaFoldDB" id="A0A1H1S1P6"/>
<gene>
    <name evidence="11" type="ORF">SAMN04489752_1673</name>
</gene>
<dbReference type="PANTHER" id="PTHR30614">
    <property type="entry name" value="MEMBRANE COMPONENT OF AMINO ACID ABC TRANSPORTER"/>
    <property type="match status" value="1"/>
</dbReference>
<name>A0A1H1S1P6_9MICO</name>
<evidence type="ECO:0000313" key="11">
    <source>
        <dbReference type="EMBL" id="SDS41907.1"/>
    </source>
</evidence>
<dbReference type="InterPro" id="IPR035906">
    <property type="entry name" value="MetI-like_sf"/>
</dbReference>
<dbReference type="NCBIfam" id="TIGR01726">
    <property type="entry name" value="HEQRo_perm_3TM"/>
    <property type="match status" value="1"/>
</dbReference>
<dbReference type="OrthoDB" id="92598at2"/>
<feature type="transmembrane region" description="Helical" evidence="8">
    <location>
        <begin position="186"/>
        <end position="203"/>
    </location>
</feature>
<dbReference type="GO" id="GO:0006865">
    <property type="term" value="P:amino acid transport"/>
    <property type="evidence" value="ECO:0007669"/>
    <property type="project" value="UniProtKB-KW"/>
</dbReference>
<feature type="transmembrane region" description="Helical" evidence="8">
    <location>
        <begin position="141"/>
        <end position="166"/>
    </location>
</feature>
<comment type="subcellular location">
    <subcellularLocation>
        <location evidence="1 8">Cell membrane</location>
        <topology evidence="1 8">Multi-pass membrane protein</topology>
    </subcellularLocation>
</comment>
<evidence type="ECO:0000256" key="5">
    <source>
        <dbReference type="ARBA" id="ARBA00022970"/>
    </source>
</evidence>
<keyword evidence="7 8" id="KW-0472">Membrane</keyword>
<dbReference type="CDD" id="cd06261">
    <property type="entry name" value="TM_PBP2"/>
    <property type="match status" value="1"/>
</dbReference>
<evidence type="ECO:0000313" key="12">
    <source>
        <dbReference type="Proteomes" id="UP000199597"/>
    </source>
</evidence>
<evidence type="ECO:0000256" key="2">
    <source>
        <dbReference type="ARBA" id="ARBA00022448"/>
    </source>
</evidence>
<keyword evidence="3" id="KW-1003">Cell membrane</keyword>
<proteinExistence type="inferred from homology"/>
<reference evidence="12" key="1">
    <citation type="submission" date="2016-10" db="EMBL/GenBank/DDBJ databases">
        <authorList>
            <person name="Varghese N."/>
            <person name="Submissions S."/>
        </authorList>
    </citation>
    <scope>NUCLEOTIDE SEQUENCE [LARGE SCALE GENOMIC DNA]</scope>
    <source>
        <strain evidence="12">DSM 23676</strain>
    </source>
</reference>
<feature type="transmembrane region" description="Helical" evidence="8">
    <location>
        <begin position="57"/>
        <end position="79"/>
    </location>
</feature>
<sequence>MTENLTTLLNFLPQLWEGVRVTIILTVVGSLGAVIIALALGLAMTSTHAWLRVPARIIVEFFRGTSLLVQLFWLFYVFPLLGVELDPMICGIGALALNYGAYSAEVVRSSITTVDKGQWEAAIALSLSPSRRMIRVIFPQAWALMIPSLATLLIQLLKGTAVVSFITLQDLTDKITQLRQSTNDTYFAFTVGLIIYFVIAWLLQELMNFLERRATAALGRRRPNSRTDRREARRLAREDSVRKDRLASHTAAGEGANRGRGTDPGSGPFPGQGGAL</sequence>
<keyword evidence="6 8" id="KW-1133">Transmembrane helix</keyword>
<evidence type="ECO:0000256" key="4">
    <source>
        <dbReference type="ARBA" id="ARBA00022692"/>
    </source>
</evidence>
<evidence type="ECO:0000259" key="10">
    <source>
        <dbReference type="PROSITE" id="PS50928"/>
    </source>
</evidence>
<dbReference type="InterPro" id="IPR014342">
    <property type="entry name" value="Ectoine_EhuC"/>
</dbReference>
<feature type="compositionally biased region" description="Gly residues" evidence="9">
    <location>
        <begin position="256"/>
        <end position="276"/>
    </location>
</feature>
<accession>A0A1H1S1P6</accession>
<dbReference type="PROSITE" id="PS50928">
    <property type="entry name" value="ABC_TM1"/>
    <property type="match status" value="1"/>
</dbReference>
<dbReference type="EMBL" id="LT629766">
    <property type="protein sequence ID" value="SDS41907.1"/>
    <property type="molecule type" value="Genomic_DNA"/>
</dbReference>
<dbReference type="SUPFAM" id="SSF161098">
    <property type="entry name" value="MetI-like"/>
    <property type="match status" value="1"/>
</dbReference>
<feature type="compositionally biased region" description="Basic and acidic residues" evidence="9">
    <location>
        <begin position="225"/>
        <end position="247"/>
    </location>
</feature>
<dbReference type="GO" id="GO:0022857">
    <property type="term" value="F:transmembrane transporter activity"/>
    <property type="evidence" value="ECO:0007669"/>
    <property type="project" value="InterPro"/>
</dbReference>
<comment type="similarity">
    <text evidence="8">Belongs to the binding-protein-dependent transport system permease family.</text>
</comment>
<dbReference type="InterPro" id="IPR000515">
    <property type="entry name" value="MetI-like"/>
</dbReference>
<dbReference type="STRING" id="1136497.SAMN04489752_1673"/>
<feature type="transmembrane region" description="Helical" evidence="8">
    <location>
        <begin position="20"/>
        <end position="45"/>
    </location>
</feature>
<evidence type="ECO:0000256" key="8">
    <source>
        <dbReference type="RuleBase" id="RU363032"/>
    </source>
</evidence>
<evidence type="ECO:0000256" key="6">
    <source>
        <dbReference type="ARBA" id="ARBA00022989"/>
    </source>
</evidence>
<keyword evidence="5" id="KW-0029">Amino-acid transport</keyword>